<dbReference type="AlphaFoldDB" id="A0A8X7C4N2"/>
<name>A0A8X7C4N2_9ARAC</name>
<keyword evidence="2" id="KW-0472">Membrane</keyword>
<feature type="transmembrane region" description="Helical" evidence="2">
    <location>
        <begin position="20"/>
        <end position="43"/>
    </location>
</feature>
<reference evidence="4" key="1">
    <citation type="submission" date="2020-08" db="EMBL/GenBank/DDBJ databases">
        <title>Multicomponent nature underlies the extraordinary mechanical properties of spider dragline silk.</title>
        <authorList>
            <person name="Kono N."/>
            <person name="Nakamura H."/>
            <person name="Mori M."/>
            <person name="Yoshida Y."/>
            <person name="Ohtoshi R."/>
            <person name="Malay A.D."/>
            <person name="Moran D.A.P."/>
            <person name="Tomita M."/>
            <person name="Numata K."/>
            <person name="Arakawa K."/>
        </authorList>
    </citation>
    <scope>NUCLEOTIDE SEQUENCE</scope>
</reference>
<gene>
    <name evidence="4" type="ORF">TNIN_35501</name>
</gene>
<evidence type="ECO:0000259" key="3">
    <source>
        <dbReference type="Pfam" id="PF00060"/>
    </source>
</evidence>
<dbReference type="Proteomes" id="UP000886998">
    <property type="component" value="Unassembled WGS sequence"/>
</dbReference>
<comment type="caution">
    <text evidence="4">The sequence shown here is derived from an EMBL/GenBank/DDBJ whole genome shotgun (WGS) entry which is preliminary data.</text>
</comment>
<organism evidence="4 5">
    <name type="scientific">Trichonephila inaurata madagascariensis</name>
    <dbReference type="NCBI Taxonomy" id="2747483"/>
    <lineage>
        <taxon>Eukaryota</taxon>
        <taxon>Metazoa</taxon>
        <taxon>Ecdysozoa</taxon>
        <taxon>Arthropoda</taxon>
        <taxon>Chelicerata</taxon>
        <taxon>Arachnida</taxon>
        <taxon>Araneae</taxon>
        <taxon>Araneomorphae</taxon>
        <taxon>Entelegynae</taxon>
        <taxon>Araneoidea</taxon>
        <taxon>Nephilidae</taxon>
        <taxon>Trichonephila</taxon>
        <taxon>Trichonephila inaurata</taxon>
    </lineage>
</organism>
<comment type="similarity">
    <text evidence="1">Belongs to the glutamate-gated ion channel (TC 1.A.10.1) family.</text>
</comment>
<evidence type="ECO:0000256" key="1">
    <source>
        <dbReference type="ARBA" id="ARBA00008685"/>
    </source>
</evidence>
<dbReference type="Pfam" id="PF00060">
    <property type="entry name" value="Lig_chan"/>
    <property type="match status" value="1"/>
</dbReference>
<evidence type="ECO:0000256" key="2">
    <source>
        <dbReference type="SAM" id="Phobius"/>
    </source>
</evidence>
<dbReference type="EMBL" id="BMAV01009530">
    <property type="protein sequence ID" value="GFY53868.1"/>
    <property type="molecule type" value="Genomic_DNA"/>
</dbReference>
<keyword evidence="5" id="KW-1185">Reference proteome</keyword>
<evidence type="ECO:0000313" key="5">
    <source>
        <dbReference type="Proteomes" id="UP000886998"/>
    </source>
</evidence>
<dbReference type="Gene3D" id="1.10.287.70">
    <property type="match status" value="1"/>
</dbReference>
<dbReference type="GO" id="GO:0015276">
    <property type="term" value="F:ligand-gated monoatomic ion channel activity"/>
    <property type="evidence" value="ECO:0007669"/>
    <property type="project" value="InterPro"/>
</dbReference>
<accession>A0A8X7C4N2</accession>
<keyword evidence="2" id="KW-0812">Transmembrane</keyword>
<proteinExistence type="inferred from homology"/>
<protein>
    <recommendedName>
        <fullName evidence="3">Ionotropic glutamate receptor C-terminal domain-containing protein</fullName>
    </recommendedName>
</protein>
<dbReference type="InterPro" id="IPR001320">
    <property type="entry name" value="Iontro_rcpt_C"/>
</dbReference>
<dbReference type="GO" id="GO:0016020">
    <property type="term" value="C:membrane"/>
    <property type="evidence" value="ECO:0007669"/>
    <property type="project" value="InterPro"/>
</dbReference>
<evidence type="ECO:0000313" key="4">
    <source>
        <dbReference type="EMBL" id="GFY53868.1"/>
    </source>
</evidence>
<keyword evidence="2" id="KW-1133">Transmembrane helix</keyword>
<dbReference type="OrthoDB" id="6413346at2759"/>
<feature type="domain" description="Ionotropic glutamate receptor C-terminal" evidence="3">
    <location>
        <begin position="1"/>
        <end position="59"/>
    </location>
</feature>
<sequence>MLKQPLDLHAEMNKWKFVIGSWLVFAVILSSIYSGTLLSFLAVPSEPKTVETFEELSEAVARGTHRVYSMKGDNALPFLLHSADTQLQLLGKKMKQNNWLMSADEISKDP</sequence>